<dbReference type="EMBL" id="BRXZ01000445">
    <property type="protein sequence ID" value="GMI11804.1"/>
    <property type="molecule type" value="Genomic_DNA"/>
</dbReference>
<accession>A0A9W7FGS2</accession>
<comment type="caution">
    <text evidence="1">The sequence shown here is derived from an EMBL/GenBank/DDBJ whole genome shotgun (WGS) entry which is preliminary data.</text>
</comment>
<gene>
    <name evidence="1" type="ORF">TrRE_jg5568</name>
</gene>
<proteinExistence type="predicted"/>
<evidence type="ECO:0000313" key="1">
    <source>
        <dbReference type="EMBL" id="GMI11804.1"/>
    </source>
</evidence>
<feature type="non-terminal residue" evidence="1">
    <location>
        <position position="221"/>
    </location>
</feature>
<organism evidence="1 2">
    <name type="scientific">Triparma retinervis</name>
    <dbReference type="NCBI Taxonomy" id="2557542"/>
    <lineage>
        <taxon>Eukaryota</taxon>
        <taxon>Sar</taxon>
        <taxon>Stramenopiles</taxon>
        <taxon>Ochrophyta</taxon>
        <taxon>Bolidophyceae</taxon>
        <taxon>Parmales</taxon>
        <taxon>Triparmaceae</taxon>
        <taxon>Triparma</taxon>
    </lineage>
</organism>
<evidence type="ECO:0000313" key="2">
    <source>
        <dbReference type="Proteomes" id="UP001165082"/>
    </source>
</evidence>
<name>A0A9W7FGS2_9STRA</name>
<keyword evidence="2" id="KW-1185">Reference proteome</keyword>
<reference evidence="1" key="1">
    <citation type="submission" date="2022-07" db="EMBL/GenBank/DDBJ databases">
        <title>Genome analysis of Parmales, a sister group of diatoms, reveals the evolutionary specialization of diatoms from phago-mixotrophs to photoautotrophs.</title>
        <authorList>
            <person name="Ban H."/>
            <person name="Sato S."/>
            <person name="Yoshikawa S."/>
            <person name="Kazumasa Y."/>
            <person name="Nakamura Y."/>
            <person name="Ichinomiya M."/>
            <person name="Saitoh K."/>
            <person name="Sato N."/>
            <person name="Blanc-Mathieu R."/>
            <person name="Endo H."/>
            <person name="Kuwata A."/>
            <person name="Ogata H."/>
        </authorList>
    </citation>
    <scope>NUCLEOTIDE SEQUENCE</scope>
</reference>
<feature type="non-terminal residue" evidence="1">
    <location>
        <position position="1"/>
    </location>
</feature>
<dbReference type="OrthoDB" id="10557280at2759"/>
<sequence>YVGRLLERELKDVVGFEGQGGWNGDIKTVRAVLEAGVEHVLGIGKGEGKGERERDVIKGVNEWDRRCNDVYVASINKFGTPGARGVEVKGRMGMTYVQLVDGGIVDYKGFGDDVVEGIMEVVEEIKGILGEGEDEGVSKEEVVGGVYCGMLVFAEHGLVESLGEWGGERLRNFEGEAGELGVSDIVLDGIEGIRTVVKTVDDGVWCPGSTSGVEGLLKGSD</sequence>
<dbReference type="AlphaFoldDB" id="A0A9W7FGS2"/>
<protein>
    <submittedName>
        <fullName evidence="1">Uncharacterized protein</fullName>
    </submittedName>
</protein>
<dbReference type="Proteomes" id="UP001165082">
    <property type="component" value="Unassembled WGS sequence"/>
</dbReference>